<protein>
    <submittedName>
        <fullName evidence="3">Uncharacterized protein</fullName>
    </submittedName>
</protein>
<accession>A0AA86V162</accession>
<evidence type="ECO:0000313" key="3">
    <source>
        <dbReference type="EMBL" id="CAJ1804142.1"/>
    </source>
</evidence>
<dbReference type="GO" id="GO:0009507">
    <property type="term" value="C:chloroplast"/>
    <property type="evidence" value="ECO:0007669"/>
    <property type="project" value="TreeGrafter"/>
</dbReference>
<proteinExistence type="predicted"/>
<dbReference type="AlphaFoldDB" id="A0AA86V162"/>
<dbReference type="Gramene" id="rna-AYBTSS11_LOCUS718">
    <property type="protein sequence ID" value="CAJ1804142.1"/>
    <property type="gene ID" value="gene-AYBTSS11_LOCUS718"/>
</dbReference>
<name>A0AA86V162_9FABA</name>
<dbReference type="PANTHER" id="PTHR35731">
    <property type="entry name" value="8-AMINO-7-OXONONANOATE SYNTHASE"/>
    <property type="match status" value="1"/>
</dbReference>
<dbReference type="EMBL" id="OY731398">
    <property type="protein sequence ID" value="CAJ1804142.1"/>
    <property type="molecule type" value="Genomic_DNA"/>
</dbReference>
<feature type="transmembrane region" description="Helical" evidence="2">
    <location>
        <begin position="223"/>
        <end position="239"/>
    </location>
</feature>
<dbReference type="Proteomes" id="UP001189624">
    <property type="component" value="Chromosome 1"/>
</dbReference>
<reference evidence="3" key="1">
    <citation type="submission" date="2023-10" db="EMBL/GenBank/DDBJ databases">
        <authorList>
            <person name="Domelevo Entfellner J.-B."/>
        </authorList>
    </citation>
    <scope>NUCLEOTIDE SEQUENCE</scope>
</reference>
<feature type="coiled-coil region" evidence="1">
    <location>
        <begin position="123"/>
        <end position="157"/>
    </location>
</feature>
<evidence type="ECO:0000256" key="1">
    <source>
        <dbReference type="SAM" id="Coils"/>
    </source>
</evidence>
<keyword evidence="4" id="KW-1185">Reference proteome</keyword>
<keyword evidence="2" id="KW-0472">Membrane</keyword>
<organism evidence="3 4">
    <name type="scientific">Sphenostylis stenocarpa</name>
    <dbReference type="NCBI Taxonomy" id="92480"/>
    <lineage>
        <taxon>Eukaryota</taxon>
        <taxon>Viridiplantae</taxon>
        <taxon>Streptophyta</taxon>
        <taxon>Embryophyta</taxon>
        <taxon>Tracheophyta</taxon>
        <taxon>Spermatophyta</taxon>
        <taxon>Magnoliopsida</taxon>
        <taxon>eudicotyledons</taxon>
        <taxon>Gunneridae</taxon>
        <taxon>Pentapetalae</taxon>
        <taxon>rosids</taxon>
        <taxon>fabids</taxon>
        <taxon>Fabales</taxon>
        <taxon>Fabaceae</taxon>
        <taxon>Papilionoideae</taxon>
        <taxon>50 kb inversion clade</taxon>
        <taxon>NPAAA clade</taxon>
        <taxon>indigoferoid/millettioid clade</taxon>
        <taxon>Phaseoleae</taxon>
        <taxon>Sphenostylis</taxon>
    </lineage>
</organism>
<keyword evidence="2" id="KW-0812">Transmembrane</keyword>
<sequence length="260" mass="29514">MIVLKPVHPSTPTNIKYSIHRSRVLNTKGSIFCLCKSNESDSQTPQPGDIRKQELLAQIAMLQTQKVRLTNYIDERSAYLAQFGEEAKADFDKIGEDALQGLDEASAREKAQTMITANIESQKVEFEESAELFRQEIQEREKELDEFEVKMEDRRNEGLFFKNLRKKTPVDKAKAKVEAEKIKDVAREKAGSRTRKSIYLFFIGLLTFAIVNTIASSTDWRKVAVLGAIVVALVSQLIYEQSMSSETGKTRKANTEEKNK</sequence>
<keyword evidence="1" id="KW-0175">Coiled coil</keyword>
<keyword evidence="2" id="KW-1133">Transmembrane helix</keyword>
<dbReference type="PANTHER" id="PTHR35731:SF1">
    <property type="entry name" value="8-AMINO-7-OXONONANOATE SYNTHASE"/>
    <property type="match status" value="1"/>
</dbReference>
<gene>
    <name evidence="3" type="ORF">AYBTSS11_LOCUS718</name>
</gene>
<evidence type="ECO:0000313" key="4">
    <source>
        <dbReference type="Proteomes" id="UP001189624"/>
    </source>
</evidence>
<evidence type="ECO:0000256" key="2">
    <source>
        <dbReference type="SAM" id="Phobius"/>
    </source>
</evidence>
<feature type="transmembrane region" description="Helical" evidence="2">
    <location>
        <begin position="197"/>
        <end position="217"/>
    </location>
</feature>